<dbReference type="InterPro" id="IPR016129">
    <property type="entry name" value="Caspase_his_AS"/>
</dbReference>
<evidence type="ECO:0000313" key="3">
    <source>
        <dbReference type="EMBL" id="MBW4430615.1"/>
    </source>
</evidence>
<protein>
    <submittedName>
        <fullName evidence="3">Glycosyltransferase family 4 protein</fullName>
    </submittedName>
</protein>
<dbReference type="InterPro" id="IPR001296">
    <property type="entry name" value="Glyco_trans_1"/>
</dbReference>
<feature type="domain" description="Glycosyl transferase family 1" evidence="1">
    <location>
        <begin position="216"/>
        <end position="384"/>
    </location>
</feature>
<proteinExistence type="predicted"/>
<dbReference type="InterPro" id="IPR050194">
    <property type="entry name" value="Glycosyltransferase_grp1"/>
</dbReference>
<evidence type="ECO:0000259" key="2">
    <source>
        <dbReference type="Pfam" id="PF13579"/>
    </source>
</evidence>
<dbReference type="InterPro" id="IPR028098">
    <property type="entry name" value="Glyco_trans_4-like_N"/>
</dbReference>
<dbReference type="NCBIfam" id="NF007640">
    <property type="entry name" value="PRK10307.1"/>
    <property type="match status" value="1"/>
</dbReference>
<dbReference type="AlphaFoldDB" id="A0A9E3H3X9"/>
<dbReference type="Pfam" id="PF13579">
    <property type="entry name" value="Glyco_trans_4_4"/>
    <property type="match status" value="1"/>
</dbReference>
<name>A0A9E3H3X9_9NOST</name>
<dbReference type="Pfam" id="PF00534">
    <property type="entry name" value="Glycos_transf_1"/>
    <property type="match status" value="1"/>
</dbReference>
<dbReference type="Proteomes" id="UP000813215">
    <property type="component" value="Unassembled WGS sequence"/>
</dbReference>
<dbReference type="Gene3D" id="3.40.50.2000">
    <property type="entry name" value="Glycogen Phosphorylase B"/>
    <property type="match status" value="2"/>
</dbReference>
<dbReference type="CDD" id="cd03794">
    <property type="entry name" value="GT4_WbuB-like"/>
    <property type="match status" value="1"/>
</dbReference>
<dbReference type="GO" id="GO:0016758">
    <property type="term" value="F:hexosyltransferase activity"/>
    <property type="evidence" value="ECO:0007669"/>
    <property type="project" value="TreeGrafter"/>
</dbReference>
<gene>
    <name evidence="3" type="ORF">KME28_02350</name>
</gene>
<evidence type="ECO:0000259" key="1">
    <source>
        <dbReference type="Pfam" id="PF00534"/>
    </source>
</evidence>
<sequence>MQILIYSYNYYPEPIGIAPLMTELAEGLVKRGHQVRVVTAMPNYPERRIYDAYKKKLYLTEYKNGVQIQRSYVWIRPQPNLLDRVLLDASFVVTSFLPALRGWRPDVILATSPSLPVCIPTALLGWLQNCPVVLNLQDILPEAAIHVGLIKNQLLVKAFTVLEKFAYHTATKISVIADGFVENLIEKDVKANKIIQIPNWVDVNFIRPLPKENNSFRSKHQLNEKFLVLYSGNIALTQGLETVVKAASILQHIPDIKFVIVGEAKGLQRLQQECQNCGADNVLLLPFQPREQLPEMLAAADVGLVVQKKNVISFNMPSKIQVLLASGKALVASVPDNGTAARSIRQSGGGVVVPPEDPDTLAKAILDLYEHPEKVKTLGYNSRQFAVEQYSFDQALNHYESLFYTMITHGSAIESTVVSKQKVKIS</sequence>
<dbReference type="EMBL" id="JAHHHW010000022">
    <property type="protein sequence ID" value="MBW4430615.1"/>
    <property type="molecule type" value="Genomic_DNA"/>
</dbReference>
<reference evidence="3" key="1">
    <citation type="submission" date="2021-05" db="EMBL/GenBank/DDBJ databases">
        <authorList>
            <person name="Pietrasiak N."/>
            <person name="Ward R."/>
            <person name="Stajich J.E."/>
            <person name="Kurbessoian T."/>
        </authorList>
    </citation>
    <scope>NUCLEOTIDE SEQUENCE</scope>
    <source>
        <strain evidence="3">HA4357-MV3</strain>
    </source>
</reference>
<evidence type="ECO:0000313" key="4">
    <source>
        <dbReference type="Proteomes" id="UP000813215"/>
    </source>
</evidence>
<accession>A0A9E3H3X9</accession>
<dbReference type="PANTHER" id="PTHR45947:SF3">
    <property type="entry name" value="SULFOQUINOVOSYL TRANSFERASE SQD2"/>
    <property type="match status" value="1"/>
</dbReference>
<comment type="caution">
    <text evidence="3">The sequence shown here is derived from an EMBL/GenBank/DDBJ whole genome shotgun (WGS) entry which is preliminary data.</text>
</comment>
<organism evidence="3 4">
    <name type="scientific">Pelatocladus maniniholoensis HA4357-MV3</name>
    <dbReference type="NCBI Taxonomy" id="1117104"/>
    <lineage>
        <taxon>Bacteria</taxon>
        <taxon>Bacillati</taxon>
        <taxon>Cyanobacteriota</taxon>
        <taxon>Cyanophyceae</taxon>
        <taxon>Nostocales</taxon>
        <taxon>Nostocaceae</taxon>
        <taxon>Pelatocladus</taxon>
    </lineage>
</organism>
<feature type="domain" description="Glycosyltransferase subfamily 4-like N-terminal" evidence="2">
    <location>
        <begin position="16"/>
        <end position="200"/>
    </location>
</feature>
<reference evidence="3" key="2">
    <citation type="journal article" date="2022" name="Microbiol. Resour. Announc.">
        <title>Metagenome Sequencing to Explore Phylogenomics of Terrestrial Cyanobacteria.</title>
        <authorList>
            <person name="Ward R.D."/>
            <person name="Stajich J.E."/>
            <person name="Johansen J.R."/>
            <person name="Huntemann M."/>
            <person name="Clum A."/>
            <person name="Foster B."/>
            <person name="Foster B."/>
            <person name="Roux S."/>
            <person name="Palaniappan K."/>
            <person name="Varghese N."/>
            <person name="Mukherjee S."/>
            <person name="Reddy T.B.K."/>
            <person name="Daum C."/>
            <person name="Copeland A."/>
            <person name="Chen I.A."/>
            <person name="Ivanova N.N."/>
            <person name="Kyrpides N.C."/>
            <person name="Shapiro N."/>
            <person name="Eloe-Fadrosh E.A."/>
            <person name="Pietrasiak N."/>
        </authorList>
    </citation>
    <scope>NUCLEOTIDE SEQUENCE</scope>
    <source>
        <strain evidence="3">HA4357-MV3</strain>
    </source>
</reference>
<dbReference type="PANTHER" id="PTHR45947">
    <property type="entry name" value="SULFOQUINOVOSYL TRANSFERASE SQD2"/>
    <property type="match status" value="1"/>
</dbReference>
<dbReference type="PROSITE" id="PS01121">
    <property type="entry name" value="CASPASE_HIS"/>
    <property type="match status" value="1"/>
</dbReference>
<dbReference type="SUPFAM" id="SSF53756">
    <property type="entry name" value="UDP-Glycosyltransferase/glycogen phosphorylase"/>
    <property type="match status" value="1"/>
</dbReference>